<accession>J9GP58</accession>
<name>J9GP58_9ZZZZ</name>
<dbReference type="EMBL" id="AMCI01001904">
    <property type="protein sequence ID" value="EJX04143.1"/>
    <property type="molecule type" value="Genomic_DNA"/>
</dbReference>
<comment type="caution">
    <text evidence="1">The sequence shown here is derived from an EMBL/GenBank/DDBJ whole genome shotgun (WGS) entry which is preliminary data.</text>
</comment>
<evidence type="ECO:0000313" key="1">
    <source>
        <dbReference type="EMBL" id="EJX04143.1"/>
    </source>
</evidence>
<proteinExistence type="predicted"/>
<sequence>MHHRAEVPKELSLQIQHSLILPLSRSETANLFAPLRSNRQVTLVRTNSFCNDKGTTCLDLSAK</sequence>
<organism evidence="1">
    <name type="scientific">gut metagenome</name>
    <dbReference type="NCBI Taxonomy" id="749906"/>
    <lineage>
        <taxon>unclassified sequences</taxon>
        <taxon>metagenomes</taxon>
        <taxon>organismal metagenomes</taxon>
    </lineage>
</organism>
<protein>
    <submittedName>
        <fullName evidence="1">Uncharacterized protein</fullName>
    </submittedName>
</protein>
<dbReference type="AlphaFoldDB" id="J9GP58"/>
<gene>
    <name evidence="1" type="ORF">EVA_07750</name>
</gene>
<reference evidence="1" key="1">
    <citation type="journal article" date="2012" name="PLoS ONE">
        <title>Gene sets for utilization of primary and secondary nutrition supplies in the distal gut of endangered iberian lynx.</title>
        <authorList>
            <person name="Alcaide M."/>
            <person name="Messina E."/>
            <person name="Richter M."/>
            <person name="Bargiela R."/>
            <person name="Peplies J."/>
            <person name="Huws S.A."/>
            <person name="Newbold C.J."/>
            <person name="Golyshin P.N."/>
            <person name="Simon M.A."/>
            <person name="Lopez G."/>
            <person name="Yakimov M.M."/>
            <person name="Ferrer M."/>
        </authorList>
    </citation>
    <scope>NUCLEOTIDE SEQUENCE</scope>
</reference>